<protein>
    <recommendedName>
        <fullName evidence="7">Phosphatidate cytidylyltransferase</fullName>
        <ecNumber evidence="6">2.7.7.41</ecNumber>
    </recommendedName>
    <alternativeName>
        <fullName evidence="20">CDP-DAG synthase</fullName>
    </alternativeName>
    <alternativeName>
        <fullName evidence="22">CDP-DG synthase</fullName>
    </alternativeName>
    <alternativeName>
        <fullName evidence="18">CDP-diacylglycerol synthase</fullName>
    </alternativeName>
    <alternativeName>
        <fullName evidence="21">CDP-diglyceride pyrophosphorylase</fullName>
    </alternativeName>
    <alternativeName>
        <fullName evidence="23">CDP-diglyceride synthase</fullName>
    </alternativeName>
    <alternativeName>
        <fullName evidence="19">CTP:phosphatidate cytidylyltransferase</fullName>
    </alternativeName>
</protein>
<dbReference type="Pfam" id="PF01148">
    <property type="entry name" value="CTP_transf_1"/>
    <property type="match status" value="1"/>
</dbReference>
<evidence type="ECO:0000256" key="17">
    <source>
        <dbReference type="ARBA" id="ARBA00023264"/>
    </source>
</evidence>
<dbReference type="RefSeq" id="WP_284478257.1">
    <property type="nucleotide sequence ID" value="NZ_JASVEJ010000040.1"/>
</dbReference>
<accession>A0ABT7M0V9</accession>
<evidence type="ECO:0000313" key="25">
    <source>
        <dbReference type="EMBL" id="MDL5057893.1"/>
    </source>
</evidence>
<evidence type="ECO:0000256" key="16">
    <source>
        <dbReference type="ARBA" id="ARBA00023209"/>
    </source>
</evidence>
<dbReference type="Proteomes" id="UP001230986">
    <property type="component" value="Unassembled WGS sequence"/>
</dbReference>
<evidence type="ECO:0000256" key="14">
    <source>
        <dbReference type="ARBA" id="ARBA00023098"/>
    </source>
</evidence>
<evidence type="ECO:0000256" key="23">
    <source>
        <dbReference type="ARBA" id="ARBA00033406"/>
    </source>
</evidence>
<evidence type="ECO:0000256" key="18">
    <source>
        <dbReference type="ARBA" id="ARBA00029893"/>
    </source>
</evidence>
<keyword evidence="17" id="KW-1208">Phospholipid metabolism</keyword>
<evidence type="ECO:0000256" key="6">
    <source>
        <dbReference type="ARBA" id="ARBA00012487"/>
    </source>
</evidence>
<dbReference type="EMBL" id="JASVEJ010000040">
    <property type="protein sequence ID" value="MDL5057893.1"/>
    <property type="molecule type" value="Genomic_DNA"/>
</dbReference>
<evidence type="ECO:0000256" key="8">
    <source>
        <dbReference type="ARBA" id="ARBA00022475"/>
    </source>
</evidence>
<keyword evidence="8" id="KW-1003">Cell membrane</keyword>
<dbReference type="PANTHER" id="PTHR46382:SF1">
    <property type="entry name" value="PHOSPHATIDATE CYTIDYLYLTRANSFERASE"/>
    <property type="match status" value="1"/>
</dbReference>
<evidence type="ECO:0000256" key="12">
    <source>
        <dbReference type="ARBA" id="ARBA00022695"/>
    </source>
</evidence>
<evidence type="ECO:0000256" key="2">
    <source>
        <dbReference type="ARBA" id="ARBA00004651"/>
    </source>
</evidence>
<evidence type="ECO:0000256" key="5">
    <source>
        <dbReference type="ARBA" id="ARBA00010185"/>
    </source>
</evidence>
<name>A0ABT7M0V9_9CYAN</name>
<feature type="transmembrane region" description="Helical" evidence="24">
    <location>
        <begin position="149"/>
        <end position="167"/>
    </location>
</feature>
<feature type="transmembrane region" description="Helical" evidence="24">
    <location>
        <begin position="53"/>
        <end position="73"/>
    </location>
</feature>
<reference evidence="25 26" key="1">
    <citation type="submission" date="2023-06" db="EMBL/GenBank/DDBJ databases">
        <title>Whole genome sequence of Oscillatoria calcuttensis NRMC-F 0142.</title>
        <authorList>
            <person name="Shakena Fathima T."/>
            <person name="Muralitharan G."/>
            <person name="Thajuddin N."/>
        </authorList>
    </citation>
    <scope>NUCLEOTIDE SEQUENCE [LARGE SCALE GENOMIC DNA]</scope>
    <source>
        <strain evidence="25 26">NRMC-F 0142</strain>
    </source>
</reference>
<feature type="transmembrane region" description="Helical" evidence="24">
    <location>
        <begin position="116"/>
        <end position="137"/>
    </location>
</feature>
<comment type="subcellular location">
    <subcellularLocation>
        <location evidence="2">Cell membrane</location>
        <topology evidence="2">Multi-pass membrane protein</topology>
    </subcellularLocation>
</comment>
<evidence type="ECO:0000256" key="15">
    <source>
        <dbReference type="ARBA" id="ARBA00023136"/>
    </source>
</evidence>
<feature type="transmembrane region" description="Helical" evidence="24">
    <location>
        <begin position="188"/>
        <end position="207"/>
    </location>
</feature>
<evidence type="ECO:0000256" key="24">
    <source>
        <dbReference type="SAM" id="Phobius"/>
    </source>
</evidence>
<keyword evidence="16" id="KW-0594">Phospholipid biosynthesis</keyword>
<feature type="transmembrane region" description="Helical" evidence="24">
    <location>
        <begin position="219"/>
        <end position="241"/>
    </location>
</feature>
<comment type="pathway">
    <text evidence="4">Lipid metabolism.</text>
</comment>
<keyword evidence="26" id="KW-1185">Reference proteome</keyword>
<evidence type="ECO:0000256" key="3">
    <source>
        <dbReference type="ARBA" id="ARBA00005119"/>
    </source>
</evidence>
<gene>
    <name evidence="25" type="ORF">QQ055_10580</name>
</gene>
<keyword evidence="12" id="KW-0548">Nucleotidyltransferase</keyword>
<comment type="similarity">
    <text evidence="5">Belongs to the CDS family.</text>
</comment>
<keyword evidence="13 24" id="KW-1133">Transmembrane helix</keyword>
<evidence type="ECO:0000256" key="10">
    <source>
        <dbReference type="ARBA" id="ARBA00022679"/>
    </source>
</evidence>
<sequence>MKGRVISTLILWGAVFGVILSNWLPGYYLLFNFISVVGLLEYYHFLRKEGARLAYGSAVLATVFMISGVIYFHQNHGEVAAWAWTGGVFTGLCLWVLCAAIWCAKDRSPLETVGGTLSGFIYVTWLSHFMVLVVFGIPQIAQAGTGGMYLLYLLLVTKLCDTGALLTGMALGKHKFFPRVSPKKTWEGLAGGVVVSVLASFLFAKYFHGTSLALITPTAAIGLGLVLAFASVIGDLAESFLKRGAHIKDSGNIIPGIGGMLDLIDSLLFTGPVLYFYLRFFAS</sequence>
<keyword evidence="9" id="KW-0444">Lipid biosynthesis</keyword>
<organism evidence="25 26">
    <name type="scientific">Geitlerinema calcuttense NRMC-F 0142</name>
    <dbReference type="NCBI Taxonomy" id="2922238"/>
    <lineage>
        <taxon>Bacteria</taxon>
        <taxon>Bacillati</taxon>
        <taxon>Cyanobacteriota</taxon>
        <taxon>Cyanophyceae</taxon>
        <taxon>Geitlerinematales</taxon>
        <taxon>Geitlerinemataceae</taxon>
        <taxon>Geitlerinema</taxon>
    </lineage>
</organism>
<keyword evidence="14" id="KW-0443">Lipid metabolism</keyword>
<dbReference type="EC" id="2.7.7.41" evidence="6"/>
<evidence type="ECO:0000256" key="22">
    <source>
        <dbReference type="ARBA" id="ARBA00032743"/>
    </source>
</evidence>
<comment type="catalytic activity">
    <reaction evidence="1">
        <text>a 1,2-diacyl-sn-glycero-3-phosphate + CTP + H(+) = a CDP-1,2-diacyl-sn-glycerol + diphosphate</text>
        <dbReference type="Rhea" id="RHEA:16229"/>
        <dbReference type="ChEBI" id="CHEBI:15378"/>
        <dbReference type="ChEBI" id="CHEBI:33019"/>
        <dbReference type="ChEBI" id="CHEBI:37563"/>
        <dbReference type="ChEBI" id="CHEBI:58332"/>
        <dbReference type="ChEBI" id="CHEBI:58608"/>
        <dbReference type="EC" id="2.7.7.41"/>
    </reaction>
</comment>
<evidence type="ECO:0000256" key="20">
    <source>
        <dbReference type="ARBA" id="ARBA00032253"/>
    </source>
</evidence>
<dbReference type="PANTHER" id="PTHR46382">
    <property type="entry name" value="PHOSPHATIDATE CYTIDYLYLTRANSFERASE"/>
    <property type="match status" value="1"/>
</dbReference>
<evidence type="ECO:0000313" key="26">
    <source>
        <dbReference type="Proteomes" id="UP001230986"/>
    </source>
</evidence>
<evidence type="ECO:0000256" key="9">
    <source>
        <dbReference type="ARBA" id="ARBA00022516"/>
    </source>
</evidence>
<evidence type="ECO:0000256" key="7">
    <source>
        <dbReference type="ARBA" id="ARBA00019373"/>
    </source>
</evidence>
<evidence type="ECO:0000256" key="4">
    <source>
        <dbReference type="ARBA" id="ARBA00005189"/>
    </source>
</evidence>
<keyword evidence="10" id="KW-0808">Transferase</keyword>
<evidence type="ECO:0000256" key="21">
    <source>
        <dbReference type="ARBA" id="ARBA00032396"/>
    </source>
</evidence>
<evidence type="ECO:0000256" key="19">
    <source>
        <dbReference type="ARBA" id="ARBA00031825"/>
    </source>
</evidence>
<feature type="transmembrane region" description="Helical" evidence="24">
    <location>
        <begin position="253"/>
        <end position="278"/>
    </location>
</feature>
<proteinExistence type="inferred from homology"/>
<keyword evidence="15 24" id="KW-0472">Membrane</keyword>
<evidence type="ECO:0000256" key="13">
    <source>
        <dbReference type="ARBA" id="ARBA00022989"/>
    </source>
</evidence>
<feature type="transmembrane region" description="Helical" evidence="24">
    <location>
        <begin position="79"/>
        <end position="104"/>
    </location>
</feature>
<evidence type="ECO:0000256" key="1">
    <source>
        <dbReference type="ARBA" id="ARBA00001698"/>
    </source>
</evidence>
<keyword evidence="11 24" id="KW-0812">Transmembrane</keyword>
<comment type="caution">
    <text evidence="25">The sequence shown here is derived from an EMBL/GenBank/DDBJ whole genome shotgun (WGS) entry which is preliminary data.</text>
</comment>
<comment type="pathway">
    <text evidence="3">Phospholipid metabolism; CDP-diacylglycerol biosynthesis; CDP-diacylglycerol from sn-glycerol 3-phosphate: step 3/3.</text>
</comment>
<evidence type="ECO:0000256" key="11">
    <source>
        <dbReference type="ARBA" id="ARBA00022692"/>
    </source>
</evidence>